<dbReference type="RefSeq" id="WP_345730554.1">
    <property type="nucleotide sequence ID" value="NZ_BAAAYN010000031.1"/>
</dbReference>
<gene>
    <name evidence="1" type="ORF">GCM10020369_49190</name>
</gene>
<accession>A0ABP6T492</accession>
<keyword evidence="2" id="KW-1185">Reference proteome</keyword>
<dbReference type="Proteomes" id="UP001501676">
    <property type="component" value="Unassembled WGS sequence"/>
</dbReference>
<evidence type="ECO:0000313" key="1">
    <source>
        <dbReference type="EMBL" id="GAA3391392.1"/>
    </source>
</evidence>
<evidence type="ECO:0000313" key="2">
    <source>
        <dbReference type="Proteomes" id="UP001501676"/>
    </source>
</evidence>
<protein>
    <submittedName>
        <fullName evidence="1">Uncharacterized protein</fullName>
    </submittedName>
</protein>
<sequence>MASDDEREVPMIDDTDIVVLPDQTADDIDTDWRDREAASRKLRDLELLENRPPHWD</sequence>
<name>A0ABP6T492_9ACTN</name>
<comment type="caution">
    <text evidence="1">The sequence shown here is derived from an EMBL/GenBank/DDBJ whole genome shotgun (WGS) entry which is preliminary data.</text>
</comment>
<reference evidence="2" key="1">
    <citation type="journal article" date="2019" name="Int. J. Syst. Evol. Microbiol.">
        <title>The Global Catalogue of Microorganisms (GCM) 10K type strain sequencing project: providing services to taxonomists for standard genome sequencing and annotation.</title>
        <authorList>
            <consortium name="The Broad Institute Genomics Platform"/>
            <consortium name="The Broad Institute Genome Sequencing Center for Infectious Disease"/>
            <person name="Wu L."/>
            <person name="Ma J."/>
        </authorList>
    </citation>
    <scope>NUCLEOTIDE SEQUENCE [LARGE SCALE GENOMIC DNA]</scope>
    <source>
        <strain evidence="2">JCM 9458</strain>
    </source>
</reference>
<dbReference type="EMBL" id="BAAAYN010000031">
    <property type="protein sequence ID" value="GAA3391392.1"/>
    <property type="molecule type" value="Genomic_DNA"/>
</dbReference>
<proteinExistence type="predicted"/>
<organism evidence="1 2">
    <name type="scientific">Cryptosporangium minutisporangium</name>
    <dbReference type="NCBI Taxonomy" id="113569"/>
    <lineage>
        <taxon>Bacteria</taxon>
        <taxon>Bacillati</taxon>
        <taxon>Actinomycetota</taxon>
        <taxon>Actinomycetes</taxon>
        <taxon>Cryptosporangiales</taxon>
        <taxon>Cryptosporangiaceae</taxon>
        <taxon>Cryptosporangium</taxon>
    </lineage>
</organism>